<comment type="similarity">
    <text evidence="1 4">Belongs to the glycosyl hydrolase 32 family.</text>
</comment>
<gene>
    <name evidence="7" type="ORF">OM944_03800</name>
</gene>
<dbReference type="InterPro" id="IPR001362">
    <property type="entry name" value="Glyco_hydro_32"/>
</dbReference>
<dbReference type="EMBL" id="CP110226">
    <property type="protein sequence ID" value="UZD23617.1"/>
    <property type="molecule type" value="Genomic_DNA"/>
</dbReference>
<evidence type="ECO:0000256" key="3">
    <source>
        <dbReference type="ARBA" id="ARBA00023295"/>
    </source>
</evidence>
<dbReference type="PROSITE" id="PS00609">
    <property type="entry name" value="GLYCOSYL_HYDROL_F32"/>
    <property type="match status" value="1"/>
</dbReference>
<keyword evidence="2 4" id="KW-0378">Hydrolase</keyword>
<evidence type="ECO:0000259" key="5">
    <source>
        <dbReference type="Pfam" id="PF00251"/>
    </source>
</evidence>
<dbReference type="InterPro" id="IPR023296">
    <property type="entry name" value="Glyco_hydro_beta-prop_sf"/>
</dbReference>
<dbReference type="Pfam" id="PF00251">
    <property type="entry name" value="Glyco_hydro_32N"/>
    <property type="match status" value="1"/>
</dbReference>
<dbReference type="InterPro" id="IPR018053">
    <property type="entry name" value="Glyco_hydro_32_AS"/>
</dbReference>
<feature type="domain" description="Glycosyl hydrolase family 32 N-terminal" evidence="5">
    <location>
        <begin position="40"/>
        <end position="352"/>
    </location>
</feature>
<dbReference type="CDD" id="cd18622">
    <property type="entry name" value="GH32_Inu-like"/>
    <property type="match status" value="1"/>
</dbReference>
<sequence length="496" mass="55405">MKNSNTIFALLVSGLLMSCESSPEVQFSSQVKEEYRPAYHFSPMTGWMNDPNGLVYLDGEYHLFYQYYPDSTVWGPMHWGHAVSANLTHWEHLSTALYPDSLGYIFSGSAVYDAENSSGLGTADSPPLVAIFTHHDPKGAESGSSTFQHQSLAYSTDQGRTWSKYVGNPVLKNPGIRDFRDPKVSQISNEDGSKIWVMTLAVWDHIRFYTSPDLKEWTLSGEFGKNIGAHGGVWECPDLLPFQTPSGEEKWVLLVSINPGGPQKGSATQYFIGDFKDGQFIPDDSMIRWIDYGPDNYAGVTWSNLPADQNRTLFIGWMSNWIYGNVVPTKAWRSAMTTPRELSLFDVSGTLLLKSAPAKELEKLRAQAYPINGSSSDLPSEAVEILSELDGSDQFSISISNEEGDEVLISKESNLVSIDRRNSGKVDFQQNFGAMHSAPMSWQAENIRIFLDASSIELFVNEGELVMTSLVFPNSPYTKIEFDESLKHKKIFNLKK</sequence>
<dbReference type="PROSITE" id="PS51257">
    <property type="entry name" value="PROKAR_LIPOPROTEIN"/>
    <property type="match status" value="1"/>
</dbReference>
<protein>
    <submittedName>
        <fullName evidence="7">Glycoside hydrolase family 32 protein</fullName>
    </submittedName>
</protein>
<keyword evidence="3 4" id="KW-0326">Glycosidase</keyword>
<accession>A0ABY6MMJ6</accession>
<dbReference type="InterPro" id="IPR013320">
    <property type="entry name" value="ConA-like_dom_sf"/>
</dbReference>
<evidence type="ECO:0000313" key="7">
    <source>
        <dbReference type="EMBL" id="UZD23617.1"/>
    </source>
</evidence>
<dbReference type="PANTHER" id="PTHR42800:SF1">
    <property type="entry name" value="EXOINULINASE INUD (AFU_ORTHOLOGUE AFUA_5G00480)"/>
    <property type="match status" value="1"/>
</dbReference>
<organism evidence="7 8">
    <name type="scientific">Algoriphagus halophytocola</name>
    <dbReference type="NCBI Taxonomy" id="2991499"/>
    <lineage>
        <taxon>Bacteria</taxon>
        <taxon>Pseudomonadati</taxon>
        <taxon>Bacteroidota</taxon>
        <taxon>Cytophagia</taxon>
        <taxon>Cytophagales</taxon>
        <taxon>Cyclobacteriaceae</taxon>
        <taxon>Algoriphagus</taxon>
    </lineage>
</organism>
<dbReference type="PANTHER" id="PTHR42800">
    <property type="entry name" value="EXOINULINASE INUD (AFU_ORTHOLOGUE AFUA_5G00480)"/>
    <property type="match status" value="1"/>
</dbReference>
<keyword evidence="8" id="KW-1185">Reference proteome</keyword>
<proteinExistence type="inferred from homology"/>
<dbReference type="Gene3D" id="2.60.120.560">
    <property type="entry name" value="Exo-inulinase, domain 1"/>
    <property type="match status" value="1"/>
</dbReference>
<evidence type="ECO:0000256" key="1">
    <source>
        <dbReference type="ARBA" id="ARBA00009902"/>
    </source>
</evidence>
<dbReference type="GO" id="GO:0016787">
    <property type="term" value="F:hydrolase activity"/>
    <property type="evidence" value="ECO:0007669"/>
    <property type="project" value="UniProtKB-KW"/>
</dbReference>
<evidence type="ECO:0000256" key="2">
    <source>
        <dbReference type="ARBA" id="ARBA00022801"/>
    </source>
</evidence>
<name>A0ABY6MMJ6_9BACT</name>
<reference evidence="7" key="1">
    <citation type="submission" date="2022-10" db="EMBL/GenBank/DDBJ databases">
        <title>Algoriphagus sp. a novel bacteria isolate from halophytes salicornia europaea.</title>
        <authorList>
            <person name="Peng Y."/>
            <person name="Jiang L."/>
            <person name="Lee J."/>
        </authorList>
    </citation>
    <scope>NUCLEOTIDE SEQUENCE</scope>
    <source>
        <strain evidence="7">TR-M5</strain>
    </source>
</reference>
<dbReference type="InterPro" id="IPR013189">
    <property type="entry name" value="Glyco_hydro_32_C"/>
</dbReference>
<dbReference type="SUPFAM" id="SSF49899">
    <property type="entry name" value="Concanavalin A-like lectins/glucanases"/>
    <property type="match status" value="1"/>
</dbReference>
<dbReference type="SUPFAM" id="SSF75005">
    <property type="entry name" value="Arabinanase/levansucrase/invertase"/>
    <property type="match status" value="1"/>
</dbReference>
<dbReference type="RefSeq" id="WP_264810172.1">
    <property type="nucleotide sequence ID" value="NZ_CP110226.1"/>
</dbReference>
<evidence type="ECO:0000256" key="4">
    <source>
        <dbReference type="RuleBase" id="RU362110"/>
    </source>
</evidence>
<evidence type="ECO:0000259" key="6">
    <source>
        <dbReference type="Pfam" id="PF08244"/>
    </source>
</evidence>
<dbReference type="SMART" id="SM00640">
    <property type="entry name" value="Glyco_32"/>
    <property type="match status" value="1"/>
</dbReference>
<dbReference type="Pfam" id="PF08244">
    <property type="entry name" value="Glyco_hydro_32C"/>
    <property type="match status" value="1"/>
</dbReference>
<dbReference type="Gene3D" id="2.115.10.20">
    <property type="entry name" value="Glycosyl hydrolase domain, family 43"/>
    <property type="match status" value="1"/>
</dbReference>
<feature type="domain" description="Glycosyl hydrolase family 32 C-terminal" evidence="6">
    <location>
        <begin position="378"/>
        <end position="483"/>
    </location>
</feature>
<dbReference type="InterPro" id="IPR013148">
    <property type="entry name" value="Glyco_hydro_32_N"/>
</dbReference>
<dbReference type="Proteomes" id="UP001163156">
    <property type="component" value="Chromosome"/>
</dbReference>
<evidence type="ECO:0000313" key="8">
    <source>
        <dbReference type="Proteomes" id="UP001163156"/>
    </source>
</evidence>